<dbReference type="STRING" id="1125725.HMPREF1325_1518"/>
<keyword evidence="7 9" id="KW-0275">Fatty acid biosynthesis</keyword>
<keyword evidence="16" id="KW-1185">Reference proteome</keyword>
<evidence type="ECO:0000259" key="12">
    <source>
        <dbReference type="Pfam" id="PF12242"/>
    </source>
</evidence>
<protein>
    <recommendedName>
        <fullName evidence="9">Trans-2-enoyl-CoA reductase [NADH]</fullName>
        <shortName evidence="9">TER</shortName>
        <ecNumber evidence="9">1.3.1.44</ecNumber>
    </recommendedName>
</protein>
<sequence>MIIKPMVRSSICINAHPVGCAKETENEIAYIKAQKEKRGIKGAKEGGAGPKTVLVLGCSTGYGLASRIVAAFEYGADTIGVSFEKAGTETKGGTPGWYNNAAFDRAAKKEGLASVTLNADAFADETRALVIDEVKKLGAKFDLIIYSLASPVRTDPDTKVLYKSVIKPRGKPYSGKCIDIMTETLKDSSAEPATEEEIASTIKVMGGDDWRRWIKQLSDAGVLAQGCRTIAYSYIGPELSHAIYRDGTIGTAKLDLEKAALDLDKELKSSVGGGAYISVNKGLVTRSSAVIPIISLYLSILFKVMKEKGTHEGCIEQMERLFTERLYTADGTVPTDSEHRIRIDDLELADDVQKKCLERMKSVTQENLRDLCDLEGYKHDFLAANGFDIAGVDYDKDVARMDTID</sequence>
<dbReference type="EMBL" id="AUZJ01000042">
    <property type="protein sequence ID" value="ERF60503.1"/>
    <property type="molecule type" value="Genomic_DNA"/>
</dbReference>
<dbReference type="EMBL" id="AVQI01000084">
    <property type="protein sequence ID" value="ERJ97659.1"/>
    <property type="molecule type" value="Genomic_DNA"/>
</dbReference>
<dbReference type="Pfam" id="PF12241">
    <property type="entry name" value="Enoyl_reductase"/>
    <property type="match status" value="1"/>
</dbReference>
<comment type="similarity">
    <text evidence="9">Belongs to the TER reductase family.</text>
</comment>
<evidence type="ECO:0000313" key="14">
    <source>
        <dbReference type="EMBL" id="ERJ97659.1"/>
    </source>
</evidence>
<evidence type="ECO:0000256" key="3">
    <source>
        <dbReference type="ARBA" id="ARBA00022832"/>
    </source>
</evidence>
<dbReference type="GO" id="GO:0051287">
    <property type="term" value="F:NAD binding"/>
    <property type="evidence" value="ECO:0007669"/>
    <property type="project" value="UniProtKB-UniRule"/>
</dbReference>
<dbReference type="PANTHER" id="PTHR37480">
    <property type="entry name" value="ENOYL-[ACYL-CARRIER-PROTEIN] REDUCTASE [NADH]"/>
    <property type="match status" value="1"/>
</dbReference>
<dbReference type="OrthoDB" id="9802260at2"/>
<dbReference type="eggNOG" id="COG3007">
    <property type="taxonomic scope" value="Bacteria"/>
</dbReference>
<keyword evidence="3 9" id="KW-0276">Fatty acid metabolism</keyword>
<feature type="binding site" evidence="9">
    <location>
        <begin position="148"/>
        <end position="149"/>
    </location>
    <ligand>
        <name>NAD(+)</name>
        <dbReference type="ChEBI" id="CHEBI:57540"/>
    </ligand>
</feature>
<dbReference type="Pfam" id="PF07055">
    <property type="entry name" value="Eno-Rase_FAD_bd"/>
    <property type="match status" value="1"/>
</dbReference>
<dbReference type="PANTHER" id="PTHR37480:SF1">
    <property type="entry name" value="ENOYL-[ACYL-CARRIER-PROTEIN] REDUCTASE [NADH]"/>
    <property type="match status" value="1"/>
</dbReference>
<comment type="catalytic activity">
    <reaction evidence="8 9">
        <text>a 2,3-saturated acyl-CoA + NAD(+) = a (2E)-enoyl-CoA + NADH + H(+)</text>
        <dbReference type="Rhea" id="RHEA:18177"/>
        <dbReference type="ChEBI" id="CHEBI:15378"/>
        <dbReference type="ChEBI" id="CHEBI:57540"/>
        <dbReference type="ChEBI" id="CHEBI:57945"/>
        <dbReference type="ChEBI" id="CHEBI:58856"/>
        <dbReference type="ChEBI" id="CHEBI:65111"/>
        <dbReference type="EC" id="1.3.1.44"/>
    </reaction>
</comment>
<feature type="binding site" evidence="9">
    <location>
        <position position="253"/>
    </location>
    <ligand>
        <name>NAD(+)</name>
        <dbReference type="ChEBI" id="CHEBI:57540"/>
    </ligand>
</feature>
<dbReference type="HAMAP" id="MF_01838">
    <property type="entry name" value="FabV_reductase"/>
    <property type="match status" value="1"/>
</dbReference>
<evidence type="ECO:0000256" key="7">
    <source>
        <dbReference type="ARBA" id="ARBA00023160"/>
    </source>
</evidence>
<dbReference type="Proteomes" id="UP000016412">
    <property type="component" value="Unassembled WGS sequence"/>
</dbReference>
<feature type="site" description="Plays an important role in discriminating NADH against NADPH" evidence="9">
    <location>
        <position position="84"/>
    </location>
</feature>
<feature type="domain" description="Enoyl reductase FAD binding" evidence="10">
    <location>
        <begin position="335"/>
        <end position="398"/>
    </location>
</feature>
<feature type="domain" description="Trans-2-enoyl-CoA reductase-like NAD(P)H binding" evidence="12">
    <location>
        <begin position="2"/>
        <end position="89"/>
    </location>
</feature>
<evidence type="ECO:0000256" key="1">
    <source>
        <dbReference type="ARBA" id="ARBA00011245"/>
    </source>
</evidence>
<dbReference type="RefSeq" id="WP_021330555.1">
    <property type="nucleotide sequence ID" value="NZ_AUZJ01000042.1"/>
</dbReference>
<dbReference type="GO" id="GO:0050343">
    <property type="term" value="F:trans-2-enoyl-CoA reductase (NADH) activity"/>
    <property type="evidence" value="ECO:0007669"/>
    <property type="project" value="UniProtKB-UniRule"/>
</dbReference>
<evidence type="ECO:0000313" key="16">
    <source>
        <dbReference type="Proteomes" id="UP000016646"/>
    </source>
</evidence>
<keyword evidence="5 9" id="KW-0520">NAD</keyword>
<feature type="binding site" evidence="9">
    <location>
        <begin position="57"/>
        <end position="62"/>
    </location>
    <ligand>
        <name>NAD(+)</name>
        <dbReference type="ChEBI" id="CHEBI:57540"/>
    </ligand>
</feature>
<comment type="caution">
    <text evidence="13">The sequence shown here is derived from an EMBL/GenBank/DDBJ whole genome shotgun (WGS) entry which is preliminary data.</text>
</comment>
<comment type="pathway">
    <text evidence="9">Lipid metabolism; fatty acid biosynthesis.</text>
</comment>
<dbReference type="InterPro" id="IPR010758">
    <property type="entry name" value="Trans-2-enoyl-CoA_reductase"/>
</dbReference>
<comment type="function">
    <text evidence="9">Involved in the fatty acid synthesis (FAS II). Catalyzes the reduction of a carbon-carbon double bond in an enoyl moiety that is covalently linked to a coenzyme A (CoA).</text>
</comment>
<feature type="binding site" evidence="9">
    <location>
        <begin position="120"/>
        <end position="121"/>
    </location>
    <ligand>
        <name>NAD(+)</name>
        <dbReference type="ChEBI" id="CHEBI:57540"/>
    </ligand>
</feature>
<proteinExistence type="inferred from homology"/>
<evidence type="ECO:0000313" key="13">
    <source>
        <dbReference type="EMBL" id="ERF60503.1"/>
    </source>
</evidence>
<keyword evidence="2 9" id="KW-0444">Lipid biosynthesis</keyword>
<evidence type="ECO:0000256" key="8">
    <source>
        <dbReference type="ARBA" id="ARBA00048302"/>
    </source>
</evidence>
<dbReference type="InterPro" id="IPR024906">
    <property type="entry name" value="Eno_Rdtase_FAD-bd_dom"/>
</dbReference>
<accession>U1FL06</accession>
<dbReference type="UniPathway" id="UPA00094"/>
<reference evidence="15 16" key="1">
    <citation type="submission" date="2013-08" db="EMBL/GenBank/DDBJ databases">
        <authorList>
            <person name="Durkin A.S."/>
            <person name="Haft D.R."/>
            <person name="McCorrison J."/>
            <person name="Torralba M."/>
            <person name="Gillis M."/>
            <person name="Haft D.H."/>
            <person name="Methe B."/>
            <person name="Sutton G."/>
            <person name="Nelson K.E."/>
        </authorList>
    </citation>
    <scope>NUCLEOTIDE SEQUENCE [LARGE SCALE GENOMIC DNA]</scope>
    <source>
        <strain evidence="14 16">ATCC 35536</strain>
        <strain evidence="13 15">VPI DR56BR1116</strain>
    </source>
</reference>
<evidence type="ECO:0000256" key="9">
    <source>
        <dbReference type="HAMAP-Rule" id="MF_01838"/>
    </source>
</evidence>
<comment type="subunit">
    <text evidence="1 9">Monomer.</text>
</comment>
<dbReference type="GO" id="GO:0006633">
    <property type="term" value="P:fatty acid biosynthetic process"/>
    <property type="evidence" value="ECO:0007669"/>
    <property type="project" value="UniProtKB-UniRule"/>
</dbReference>
<name>U1FL06_TRESO</name>
<evidence type="ECO:0000313" key="15">
    <source>
        <dbReference type="Proteomes" id="UP000016412"/>
    </source>
</evidence>
<evidence type="ECO:0000256" key="2">
    <source>
        <dbReference type="ARBA" id="ARBA00022516"/>
    </source>
</evidence>
<feature type="binding site" evidence="9">
    <location>
        <begin position="283"/>
        <end position="285"/>
    </location>
    <ligand>
        <name>NAD(+)</name>
        <dbReference type="ChEBI" id="CHEBI:57540"/>
    </ligand>
</feature>
<organism evidence="13 15">
    <name type="scientific">Treponema socranskii subsp. socranskii VPI DR56BR1116 = ATCC 35536</name>
    <dbReference type="NCBI Taxonomy" id="1125725"/>
    <lineage>
        <taxon>Bacteria</taxon>
        <taxon>Pseudomonadati</taxon>
        <taxon>Spirochaetota</taxon>
        <taxon>Spirochaetia</taxon>
        <taxon>Spirochaetales</taxon>
        <taxon>Treponemataceae</taxon>
        <taxon>Treponema</taxon>
    </lineage>
</organism>
<dbReference type="NCBIfam" id="NF043048">
    <property type="entry name" value="EnoyACPredFabV"/>
    <property type="match status" value="1"/>
</dbReference>
<feature type="binding site" evidence="9">
    <location>
        <position position="234"/>
    </location>
    <ligand>
        <name>substrate</name>
    </ligand>
</feature>
<dbReference type="InterPro" id="IPR024910">
    <property type="entry name" value="Enoyl-CoA_Rdtase_cat_dom"/>
</dbReference>
<keyword evidence="4 9" id="KW-0560">Oxidoreductase</keyword>
<dbReference type="NCBIfam" id="NF010177">
    <property type="entry name" value="PRK13656.1"/>
    <property type="match status" value="1"/>
</dbReference>
<dbReference type="Proteomes" id="UP000016646">
    <property type="component" value="Unassembled WGS sequence"/>
</dbReference>
<dbReference type="AlphaFoldDB" id="U1FL06"/>
<feature type="binding site" evidence="9">
    <location>
        <begin position="83"/>
        <end position="84"/>
    </location>
    <ligand>
        <name>NAD(+)</name>
        <dbReference type="ChEBI" id="CHEBI:57540"/>
    </ligand>
</feature>
<gene>
    <name evidence="9" type="primary">fabV</name>
    <name evidence="14" type="ORF">HMPREF0860_0512</name>
    <name evidence="13" type="ORF">HMPREF1325_1518</name>
</gene>
<dbReference type="GO" id="GO:0004318">
    <property type="term" value="F:enoyl-[acyl-carrier-protein] reductase (NADH) activity"/>
    <property type="evidence" value="ECO:0007669"/>
    <property type="project" value="TreeGrafter"/>
</dbReference>
<evidence type="ECO:0000259" key="11">
    <source>
        <dbReference type="Pfam" id="PF12241"/>
    </source>
</evidence>
<dbReference type="PATRIC" id="fig|1125725.3.peg.1531"/>
<keyword evidence="6 9" id="KW-0443">Lipid metabolism</keyword>
<dbReference type="EC" id="1.3.1.44" evidence="9"/>
<dbReference type="InterPro" id="IPR050048">
    <property type="entry name" value="FabV-like_NADH_b"/>
</dbReference>
<dbReference type="Pfam" id="PF12242">
    <property type="entry name" value="Eno-Rase_NADH_b"/>
    <property type="match status" value="1"/>
</dbReference>
<feature type="active site" description="Proton donor" evidence="9">
    <location>
        <position position="244"/>
    </location>
</feature>
<evidence type="ECO:0000259" key="10">
    <source>
        <dbReference type="Pfam" id="PF07055"/>
    </source>
</evidence>
<evidence type="ECO:0000256" key="4">
    <source>
        <dbReference type="ARBA" id="ARBA00023002"/>
    </source>
</evidence>
<evidence type="ECO:0000256" key="6">
    <source>
        <dbReference type="ARBA" id="ARBA00023098"/>
    </source>
</evidence>
<dbReference type="Gene3D" id="3.40.50.720">
    <property type="entry name" value="NAD(P)-binding Rossmann-like Domain"/>
    <property type="match status" value="1"/>
</dbReference>
<evidence type="ECO:0000256" key="5">
    <source>
        <dbReference type="ARBA" id="ARBA00023027"/>
    </source>
</evidence>
<feature type="domain" description="Trans-2-enoyl-CoA reductase catalytic" evidence="11">
    <location>
        <begin position="91"/>
        <end position="327"/>
    </location>
</feature>